<feature type="binding site" evidence="12">
    <location>
        <position position="123"/>
    </location>
    <ligand>
        <name>Mg(2+)</name>
        <dbReference type="ChEBI" id="CHEBI:18420"/>
        <label>1</label>
    </ligand>
</feature>
<evidence type="ECO:0000256" key="8">
    <source>
        <dbReference type="ARBA" id="ARBA00022723"/>
    </source>
</evidence>
<dbReference type="Gene3D" id="3.30.420.10">
    <property type="entry name" value="Ribonuclease H-like superfamily/Ribonuclease H"/>
    <property type="match status" value="1"/>
</dbReference>
<dbReference type="Pfam" id="PF00075">
    <property type="entry name" value="RNase_H"/>
    <property type="match status" value="1"/>
</dbReference>
<dbReference type="EMBL" id="FRFE01000010">
    <property type="protein sequence ID" value="SHO48526.1"/>
    <property type="molecule type" value="Genomic_DNA"/>
</dbReference>
<comment type="catalytic activity">
    <reaction evidence="1 12">
        <text>Endonucleolytic cleavage to 5'-phosphomonoester.</text>
        <dbReference type="EC" id="3.1.26.4"/>
    </reaction>
</comment>
<evidence type="ECO:0000313" key="15">
    <source>
        <dbReference type="Proteomes" id="UP000184603"/>
    </source>
</evidence>
<comment type="function">
    <text evidence="2 12">Endonuclease that specifically degrades the RNA of RNA-DNA hybrids.</text>
</comment>
<keyword evidence="12" id="KW-0963">Cytoplasm</keyword>
<comment type="subunit">
    <text evidence="4 12">Monomer.</text>
</comment>
<feature type="binding site" evidence="12">
    <location>
        <position position="85"/>
    </location>
    <ligand>
        <name>Mg(2+)</name>
        <dbReference type="ChEBI" id="CHEBI:18420"/>
        <label>2</label>
    </ligand>
</feature>
<comment type="subcellular location">
    <subcellularLocation>
        <location evidence="12">Cytoplasm</location>
    </subcellularLocation>
</comment>
<dbReference type="HAMAP" id="MF_00042">
    <property type="entry name" value="RNase_H"/>
    <property type="match status" value="1"/>
</dbReference>
<evidence type="ECO:0000256" key="1">
    <source>
        <dbReference type="ARBA" id="ARBA00000077"/>
    </source>
</evidence>
<dbReference type="InterPro" id="IPR050092">
    <property type="entry name" value="RNase_H"/>
</dbReference>
<reference evidence="14 15" key="1">
    <citation type="submission" date="2016-12" db="EMBL/GenBank/DDBJ databases">
        <authorList>
            <person name="Song W.-J."/>
            <person name="Kurnit D.M."/>
        </authorList>
    </citation>
    <scope>NUCLEOTIDE SEQUENCE [LARGE SCALE GENOMIC DNA]</scope>
    <source>
        <strain evidence="14 15">DSM 18488</strain>
    </source>
</reference>
<keyword evidence="8 12" id="KW-0479">Metal-binding</keyword>
<dbReference type="GO" id="GO:0043137">
    <property type="term" value="P:DNA replication, removal of RNA primer"/>
    <property type="evidence" value="ECO:0007669"/>
    <property type="project" value="TreeGrafter"/>
</dbReference>
<dbReference type="InterPro" id="IPR009027">
    <property type="entry name" value="Ribosomal_bL9/RNase_H1_N"/>
</dbReference>
<evidence type="ECO:0000313" key="14">
    <source>
        <dbReference type="EMBL" id="SHO48526.1"/>
    </source>
</evidence>
<feature type="binding site" evidence="12">
    <location>
        <position position="85"/>
    </location>
    <ligand>
        <name>Mg(2+)</name>
        <dbReference type="ChEBI" id="CHEBI:18420"/>
        <label>1</label>
    </ligand>
</feature>
<dbReference type="GO" id="GO:0004523">
    <property type="term" value="F:RNA-DNA hybrid ribonuclease activity"/>
    <property type="evidence" value="ECO:0007669"/>
    <property type="project" value="UniProtKB-UniRule"/>
</dbReference>
<dbReference type="Gene3D" id="3.40.970.10">
    <property type="entry name" value="Ribonuclease H1, N-terminal domain"/>
    <property type="match status" value="1"/>
</dbReference>
<feature type="domain" description="RNase H type-1" evidence="13">
    <location>
        <begin position="76"/>
        <end position="219"/>
    </location>
</feature>
<dbReference type="GO" id="GO:0003676">
    <property type="term" value="F:nucleic acid binding"/>
    <property type="evidence" value="ECO:0007669"/>
    <property type="project" value="InterPro"/>
</dbReference>
<protein>
    <recommendedName>
        <fullName evidence="6 12">Ribonuclease H</fullName>
        <shortName evidence="12">RNase H</shortName>
        <ecNumber evidence="5 12">3.1.26.4</ecNumber>
    </recommendedName>
</protein>
<keyword evidence="7 12" id="KW-0540">Nuclease</keyword>
<evidence type="ECO:0000256" key="12">
    <source>
        <dbReference type="HAMAP-Rule" id="MF_00042"/>
    </source>
</evidence>
<evidence type="ECO:0000256" key="2">
    <source>
        <dbReference type="ARBA" id="ARBA00004065"/>
    </source>
</evidence>
<evidence type="ECO:0000256" key="10">
    <source>
        <dbReference type="ARBA" id="ARBA00022801"/>
    </source>
</evidence>
<comment type="cofactor">
    <cofactor evidence="12">
        <name>Mg(2+)</name>
        <dbReference type="ChEBI" id="CHEBI:18420"/>
    </cofactor>
    <text evidence="12">Binds 1 Mg(2+) ion per subunit. May bind a second metal ion at a regulatory site, or after substrate binding.</text>
</comment>
<dbReference type="AlphaFoldDB" id="A0A1M7Y7L0"/>
<dbReference type="RefSeq" id="WP_073613642.1">
    <property type="nucleotide sequence ID" value="NZ_FRFE01000010.1"/>
</dbReference>
<feature type="binding site" evidence="12">
    <location>
        <position position="211"/>
    </location>
    <ligand>
        <name>Mg(2+)</name>
        <dbReference type="ChEBI" id="CHEBI:18420"/>
        <label>2</label>
    </ligand>
</feature>
<dbReference type="InterPro" id="IPR012337">
    <property type="entry name" value="RNaseH-like_sf"/>
</dbReference>
<name>A0A1M7Y7L0_9BACT</name>
<dbReference type="PROSITE" id="PS50879">
    <property type="entry name" value="RNASE_H_1"/>
    <property type="match status" value="1"/>
</dbReference>
<dbReference type="SUPFAM" id="SSF55658">
    <property type="entry name" value="L9 N-domain-like"/>
    <property type="match status" value="1"/>
</dbReference>
<evidence type="ECO:0000256" key="6">
    <source>
        <dbReference type="ARBA" id="ARBA00017721"/>
    </source>
</evidence>
<dbReference type="EC" id="3.1.26.4" evidence="5 12"/>
<feature type="binding site" evidence="12">
    <location>
        <position position="146"/>
    </location>
    <ligand>
        <name>Mg(2+)</name>
        <dbReference type="ChEBI" id="CHEBI:18420"/>
        <label>1</label>
    </ligand>
</feature>
<dbReference type="CDD" id="cd09278">
    <property type="entry name" value="RNase_HI_prokaryote_like"/>
    <property type="match status" value="1"/>
</dbReference>
<dbReference type="NCBIfam" id="NF001236">
    <property type="entry name" value="PRK00203.1"/>
    <property type="match status" value="1"/>
</dbReference>
<dbReference type="FunFam" id="3.40.970.10:FF:000002">
    <property type="entry name" value="Ribonuclease H"/>
    <property type="match status" value="1"/>
</dbReference>
<dbReference type="GO" id="GO:0005737">
    <property type="term" value="C:cytoplasm"/>
    <property type="evidence" value="ECO:0007669"/>
    <property type="project" value="UniProtKB-SubCell"/>
</dbReference>
<evidence type="ECO:0000256" key="4">
    <source>
        <dbReference type="ARBA" id="ARBA00011245"/>
    </source>
</evidence>
<evidence type="ECO:0000256" key="7">
    <source>
        <dbReference type="ARBA" id="ARBA00022722"/>
    </source>
</evidence>
<dbReference type="PANTHER" id="PTHR10642:SF26">
    <property type="entry name" value="RIBONUCLEASE H1"/>
    <property type="match status" value="1"/>
</dbReference>
<dbReference type="InterPro" id="IPR017067">
    <property type="entry name" value="RNase_H1_euk"/>
</dbReference>
<keyword evidence="10 12" id="KW-0378">Hydrolase</keyword>
<evidence type="ECO:0000259" key="13">
    <source>
        <dbReference type="PROSITE" id="PS50879"/>
    </source>
</evidence>
<organism evidence="14 15">
    <name type="scientific">Desulfopila aestuarii DSM 18488</name>
    <dbReference type="NCBI Taxonomy" id="1121416"/>
    <lineage>
        <taxon>Bacteria</taxon>
        <taxon>Pseudomonadati</taxon>
        <taxon>Thermodesulfobacteriota</taxon>
        <taxon>Desulfobulbia</taxon>
        <taxon>Desulfobulbales</taxon>
        <taxon>Desulfocapsaceae</taxon>
        <taxon>Desulfopila</taxon>
    </lineage>
</organism>
<dbReference type="InterPro" id="IPR002156">
    <property type="entry name" value="RNaseH_domain"/>
</dbReference>
<dbReference type="GO" id="GO:0000287">
    <property type="term" value="F:magnesium ion binding"/>
    <property type="evidence" value="ECO:0007669"/>
    <property type="project" value="UniProtKB-UniRule"/>
</dbReference>
<keyword evidence="9 12" id="KW-0255">Endonuclease</keyword>
<dbReference type="InterPro" id="IPR022892">
    <property type="entry name" value="RNaseHI"/>
</dbReference>
<dbReference type="Proteomes" id="UP000184603">
    <property type="component" value="Unassembled WGS sequence"/>
</dbReference>
<dbReference type="InterPro" id="IPR011320">
    <property type="entry name" value="RNase_H1_N"/>
</dbReference>
<evidence type="ECO:0000256" key="5">
    <source>
        <dbReference type="ARBA" id="ARBA00012180"/>
    </source>
</evidence>
<dbReference type="InterPro" id="IPR037056">
    <property type="entry name" value="RNase_H1_N_sf"/>
</dbReference>
<keyword evidence="15" id="KW-1185">Reference proteome</keyword>
<dbReference type="OrthoDB" id="7845843at2"/>
<gene>
    <name evidence="12" type="primary">rnhA</name>
    <name evidence="14" type="ORF">SAMN02745220_02347</name>
</gene>
<keyword evidence="11 12" id="KW-0460">Magnesium</keyword>
<dbReference type="PANTHER" id="PTHR10642">
    <property type="entry name" value="RIBONUCLEASE H1"/>
    <property type="match status" value="1"/>
</dbReference>
<dbReference type="PIRSF" id="PIRSF036852">
    <property type="entry name" value="Ribonuclease_H1_euk"/>
    <property type="match status" value="1"/>
</dbReference>
<sequence>MAKPKFYAVAVGRTTGIFTSWSVAEAQVKGFAGARFKSFTTRAEAETWLKNPVRLAAKTKTTRSSATPGAATVKHPADALVIYTDGGAINNPGPGGYGVVICNGEGRRELSGGFRLTTNNRMEMTACIEALKAVAGCGRPIVLYSDSSYLVNGIEKGWAKSWRARGWRKADGAPALNADLWSELLDLLSSEKVTLHWVKGHAGNELNERCDQLAVAAARSSVGDIDYGYEQNL</sequence>
<proteinExistence type="inferred from homology"/>
<dbReference type="Pfam" id="PF01693">
    <property type="entry name" value="Cauli_VI"/>
    <property type="match status" value="1"/>
</dbReference>
<accession>A0A1M7Y7L0</accession>
<evidence type="ECO:0000256" key="3">
    <source>
        <dbReference type="ARBA" id="ARBA00005300"/>
    </source>
</evidence>
<evidence type="ECO:0000256" key="9">
    <source>
        <dbReference type="ARBA" id="ARBA00022759"/>
    </source>
</evidence>
<dbReference type="SUPFAM" id="SSF53098">
    <property type="entry name" value="Ribonuclease H-like"/>
    <property type="match status" value="1"/>
</dbReference>
<dbReference type="InterPro" id="IPR036397">
    <property type="entry name" value="RNaseH_sf"/>
</dbReference>
<evidence type="ECO:0000256" key="11">
    <source>
        <dbReference type="ARBA" id="ARBA00022842"/>
    </source>
</evidence>
<dbReference type="STRING" id="1121416.SAMN02745220_02347"/>
<comment type="similarity">
    <text evidence="3 12">Belongs to the RNase H family.</text>
</comment>